<dbReference type="InterPro" id="IPR009061">
    <property type="entry name" value="DNA-bd_dom_put_sf"/>
</dbReference>
<reference evidence="2 3" key="1">
    <citation type="submission" date="2020-01" db="EMBL/GenBank/DDBJ databases">
        <title>Complete and circular genome sequences of six lactobacillus isolates from horses.</title>
        <authorList>
            <person name="Hassan H.M."/>
        </authorList>
    </citation>
    <scope>NUCLEOTIDE SEQUENCE [LARGE SCALE GENOMIC DNA]</scope>
    <source>
        <strain evidence="2 3">3DG</strain>
    </source>
</reference>
<evidence type="ECO:0000313" key="3">
    <source>
        <dbReference type="Proteomes" id="UP000510788"/>
    </source>
</evidence>
<evidence type="ECO:0000259" key="1">
    <source>
        <dbReference type="Pfam" id="PF12728"/>
    </source>
</evidence>
<gene>
    <name evidence="2" type="ORF">GTO82_07270</name>
</gene>
<name>A0A9X7TWC0_LACJH</name>
<dbReference type="SUPFAM" id="SSF46955">
    <property type="entry name" value="Putative DNA-binding domain"/>
    <property type="match status" value="1"/>
</dbReference>
<sequence length="83" mass="9458">MIREEIPDVSDNFLSKKDAKSLIKKYASQGYFNVGDAANYCGVSRSTFDKWRKDGIITPRIVCGVVRYARADLDRMMSNDEMV</sequence>
<organism evidence="2 3">
    <name type="scientific">Lactobacillus johnsonii</name>
    <dbReference type="NCBI Taxonomy" id="33959"/>
    <lineage>
        <taxon>Bacteria</taxon>
        <taxon>Bacillati</taxon>
        <taxon>Bacillota</taxon>
        <taxon>Bacilli</taxon>
        <taxon>Lactobacillales</taxon>
        <taxon>Lactobacillaceae</taxon>
        <taxon>Lactobacillus</taxon>
    </lineage>
</organism>
<dbReference type="Pfam" id="PF12728">
    <property type="entry name" value="HTH_17"/>
    <property type="match status" value="1"/>
</dbReference>
<proteinExistence type="predicted"/>
<feature type="domain" description="Helix-turn-helix" evidence="1">
    <location>
        <begin position="31"/>
        <end position="78"/>
    </location>
</feature>
<dbReference type="EMBL" id="CP047409">
    <property type="protein sequence ID" value="QLL69056.1"/>
    <property type="molecule type" value="Genomic_DNA"/>
</dbReference>
<dbReference type="InterPro" id="IPR041657">
    <property type="entry name" value="HTH_17"/>
</dbReference>
<dbReference type="Proteomes" id="UP000510788">
    <property type="component" value="Chromosome"/>
</dbReference>
<dbReference type="AlphaFoldDB" id="A0A9X7TWC0"/>
<evidence type="ECO:0000313" key="2">
    <source>
        <dbReference type="EMBL" id="QLL69056.1"/>
    </source>
</evidence>
<protein>
    <submittedName>
        <fullName evidence="2">Helix-turn-helix domain-containing protein</fullName>
    </submittedName>
</protein>
<accession>A0A9X7TWC0</accession>